<feature type="binding site" evidence="15">
    <location>
        <begin position="254"/>
        <end position="255"/>
    </location>
    <ligand>
        <name>substrate</name>
    </ligand>
</feature>
<feature type="binding site" evidence="13">
    <location>
        <position position="13"/>
    </location>
    <ligand>
        <name>NADPH</name>
        <dbReference type="ChEBI" id="CHEBI:57783"/>
    </ligand>
</feature>
<keyword evidence="13" id="KW-0547">Nucleotide-binding</keyword>
<comment type="similarity">
    <text evidence="1 13 17">Belongs to the NAD-dependent glycerol-3-phosphate dehydrogenase family.</text>
</comment>
<feature type="binding site" evidence="13">
    <location>
        <position position="243"/>
    </location>
    <ligand>
        <name>sn-glycerol 3-phosphate</name>
        <dbReference type="ChEBI" id="CHEBI:57597"/>
    </ligand>
</feature>
<dbReference type="PANTHER" id="PTHR11728:SF1">
    <property type="entry name" value="GLYCEROL-3-PHOSPHATE DEHYDROGENASE [NAD(+)] 2, CHLOROPLASTIC"/>
    <property type="match status" value="1"/>
</dbReference>
<keyword evidence="6 13" id="KW-0443">Lipid metabolism</keyword>
<feature type="binding site" evidence="13">
    <location>
        <position position="139"/>
    </location>
    <ligand>
        <name>NADPH</name>
        <dbReference type="ChEBI" id="CHEBI:57783"/>
    </ligand>
</feature>
<dbReference type="PANTHER" id="PTHR11728">
    <property type="entry name" value="GLYCEROL-3-PHOSPHATE DEHYDROGENASE"/>
    <property type="match status" value="1"/>
</dbReference>
<evidence type="ECO:0000256" key="5">
    <source>
        <dbReference type="ARBA" id="ARBA00023027"/>
    </source>
</evidence>
<feature type="binding site" evidence="13">
    <location>
        <position position="137"/>
    </location>
    <ligand>
        <name>sn-glycerol 3-phosphate</name>
        <dbReference type="ChEBI" id="CHEBI:57597"/>
    </ligand>
</feature>
<dbReference type="RefSeq" id="WP_006308875.1">
    <property type="nucleotide sequence ID" value="NZ_ARZA01000066.1"/>
</dbReference>
<evidence type="ECO:0000256" key="3">
    <source>
        <dbReference type="ARBA" id="ARBA00022857"/>
    </source>
</evidence>
<dbReference type="Gene3D" id="3.40.50.720">
    <property type="entry name" value="NAD(P)-binding Rossmann-like Domain"/>
    <property type="match status" value="1"/>
</dbReference>
<keyword evidence="3 13" id="KW-0521">NADP</keyword>
<evidence type="ECO:0000256" key="7">
    <source>
        <dbReference type="ARBA" id="ARBA00023209"/>
    </source>
</evidence>
<feature type="binding site" evidence="15">
    <location>
        <position position="107"/>
    </location>
    <ligand>
        <name>substrate</name>
    </ligand>
</feature>
<evidence type="ECO:0000256" key="9">
    <source>
        <dbReference type="ARBA" id="ARBA00052716"/>
    </source>
</evidence>
<evidence type="ECO:0000256" key="8">
    <source>
        <dbReference type="ARBA" id="ARBA00023264"/>
    </source>
</evidence>
<dbReference type="GO" id="GO:0051287">
    <property type="term" value="F:NAD binding"/>
    <property type="evidence" value="ECO:0007669"/>
    <property type="project" value="InterPro"/>
</dbReference>
<evidence type="ECO:0000313" key="20">
    <source>
        <dbReference type="EMBL" id="EOD01282.1"/>
    </source>
</evidence>
<dbReference type="EC" id="1.1.1.94" evidence="10 13"/>
<dbReference type="SUPFAM" id="SSF51735">
    <property type="entry name" value="NAD(P)-binding Rossmann-fold domains"/>
    <property type="match status" value="1"/>
</dbReference>
<feature type="binding site" evidence="13">
    <location>
        <position position="12"/>
    </location>
    <ligand>
        <name>NADPH</name>
        <dbReference type="ChEBI" id="CHEBI:57783"/>
    </ligand>
</feature>
<feature type="binding site" evidence="13">
    <location>
        <position position="278"/>
    </location>
    <ligand>
        <name>NADPH</name>
        <dbReference type="ChEBI" id="CHEBI:57783"/>
    </ligand>
</feature>
<dbReference type="Proteomes" id="UP000013378">
    <property type="component" value="Unassembled WGS sequence"/>
</dbReference>
<feature type="binding site" evidence="13">
    <location>
        <position position="33"/>
    </location>
    <ligand>
        <name>NADPH</name>
        <dbReference type="ChEBI" id="CHEBI:57783"/>
    </ligand>
</feature>
<evidence type="ECO:0000256" key="6">
    <source>
        <dbReference type="ARBA" id="ARBA00023098"/>
    </source>
</evidence>
<evidence type="ECO:0000256" key="12">
    <source>
        <dbReference type="ARBA" id="ARBA00080511"/>
    </source>
</evidence>
<dbReference type="FunFam" id="1.10.1040.10:FF:000001">
    <property type="entry name" value="Glycerol-3-phosphate dehydrogenase [NAD(P)+]"/>
    <property type="match status" value="1"/>
</dbReference>
<dbReference type="Pfam" id="PF07479">
    <property type="entry name" value="NAD_Gly3P_dh_C"/>
    <property type="match status" value="1"/>
</dbReference>
<comment type="caution">
    <text evidence="13">Lacks conserved residue(s) required for the propagation of feature annotation.</text>
</comment>
<dbReference type="GO" id="GO:0005829">
    <property type="term" value="C:cytosol"/>
    <property type="evidence" value="ECO:0007669"/>
    <property type="project" value="TreeGrafter"/>
</dbReference>
<feature type="binding site" evidence="13">
    <location>
        <position position="107"/>
    </location>
    <ligand>
        <name>NADPH</name>
        <dbReference type="ChEBI" id="CHEBI:57783"/>
    </ligand>
</feature>
<feature type="domain" description="Glycerol-3-phosphate dehydrogenase NAD-dependent N-terminal" evidence="18">
    <location>
        <begin position="4"/>
        <end position="159"/>
    </location>
</feature>
<keyword evidence="8 13" id="KW-1208">Phospholipid metabolism</keyword>
<keyword evidence="5 13" id="KW-0520">NAD</keyword>
<evidence type="ECO:0000259" key="18">
    <source>
        <dbReference type="Pfam" id="PF01210"/>
    </source>
</evidence>
<dbReference type="OrthoDB" id="9812273at2"/>
<comment type="function">
    <text evidence="13">Catalyzes the reduction of the glycolytic intermediate dihydroxyacetone phosphate (DHAP) to sn-glycerol 3-phosphate (G3P), the key precursor for phospholipid synthesis.</text>
</comment>
<evidence type="ECO:0000256" key="16">
    <source>
        <dbReference type="PIRSR" id="PIRSR000114-3"/>
    </source>
</evidence>
<feature type="binding site" evidence="13">
    <location>
        <position position="254"/>
    </location>
    <ligand>
        <name>NADPH</name>
        <dbReference type="ChEBI" id="CHEBI:57783"/>
    </ligand>
</feature>
<dbReference type="HAMAP" id="MF_00394">
    <property type="entry name" value="NAD_Glyc3P_dehydrog"/>
    <property type="match status" value="1"/>
</dbReference>
<comment type="catalytic activity">
    <reaction evidence="9">
        <text>sn-glycerol 3-phosphate + NADP(+) = dihydroxyacetone phosphate + NADPH + H(+)</text>
        <dbReference type="Rhea" id="RHEA:11096"/>
        <dbReference type="ChEBI" id="CHEBI:15378"/>
        <dbReference type="ChEBI" id="CHEBI:57597"/>
        <dbReference type="ChEBI" id="CHEBI:57642"/>
        <dbReference type="ChEBI" id="CHEBI:57783"/>
        <dbReference type="ChEBI" id="CHEBI:58349"/>
        <dbReference type="EC" id="1.1.1.94"/>
    </reaction>
    <physiologicalReaction direction="right-to-left" evidence="9">
        <dbReference type="Rhea" id="RHEA:11098"/>
    </physiologicalReaction>
</comment>
<comment type="subcellular location">
    <subcellularLocation>
        <location evidence="13">Cytoplasm</location>
    </subcellularLocation>
</comment>
<dbReference type="GO" id="GO:0008654">
    <property type="term" value="P:phospholipid biosynthetic process"/>
    <property type="evidence" value="ECO:0007669"/>
    <property type="project" value="UniProtKB-KW"/>
</dbReference>
<dbReference type="NCBIfam" id="NF000940">
    <property type="entry name" value="PRK00094.1-2"/>
    <property type="match status" value="1"/>
</dbReference>
<feature type="binding site" evidence="13">
    <location>
        <position position="190"/>
    </location>
    <ligand>
        <name>sn-glycerol 3-phosphate</name>
        <dbReference type="ChEBI" id="CHEBI:57597"/>
    </ligand>
</feature>
<dbReference type="PRINTS" id="PR00077">
    <property type="entry name" value="GPDHDRGNASE"/>
</dbReference>
<dbReference type="NCBIfam" id="NF000942">
    <property type="entry name" value="PRK00094.1-4"/>
    <property type="match status" value="1"/>
</dbReference>
<sequence length="342" mass="37194">MSYKISILGGGSWGTALAILLGKKGYNIDLWTRDKEQCEHMNTARENTKYLPGIVIPNNVNIVNDIEKAIYKNDIIVLAIPSHAVRSAVELIKNNVNEGQVIVNVAKGIETDSLHRISEIVSEVIPNSKYAVLSGPSHAEEVARDMPTTIVAASNDIETAKYVQDIFMTPKFRVYTNPDVIGVELGGSLKNVIALGAGISDGLGYGDNTKAALMNRGIIEIARLGEKMGANKMTFAGLSGIGDLIVTCTSKHSRNRRAGILIGKGMKVEEAIDSVGMVVEGIKTTEAAYKLSKKYDVKMPITEELYGVLYDGKDVKKSVINLMLRDKKHEMEDIINSGDDIQ</sequence>
<dbReference type="InterPro" id="IPR006168">
    <property type="entry name" value="G3P_DH_NAD-dep"/>
</dbReference>
<dbReference type="PATRIC" id="fig|1304284.3.peg.625"/>
<gene>
    <name evidence="13" type="primary">gpsA</name>
    <name evidence="20" type="ORF">L21TH_0636</name>
</gene>
<feature type="binding site" evidence="13">
    <location>
        <position position="255"/>
    </location>
    <ligand>
        <name>sn-glycerol 3-phosphate</name>
        <dbReference type="ChEBI" id="CHEBI:57597"/>
    </ligand>
</feature>
<dbReference type="GO" id="GO:0046168">
    <property type="term" value="P:glycerol-3-phosphate catabolic process"/>
    <property type="evidence" value="ECO:0007669"/>
    <property type="project" value="InterPro"/>
</dbReference>
<evidence type="ECO:0000256" key="1">
    <source>
        <dbReference type="ARBA" id="ARBA00011009"/>
    </source>
</evidence>
<dbReference type="GO" id="GO:0141153">
    <property type="term" value="F:glycerol-3-phosphate dehydrogenase (NADP+) activity"/>
    <property type="evidence" value="ECO:0007669"/>
    <property type="project" value="RHEA"/>
</dbReference>
<name>R1AX85_9FIRM</name>
<dbReference type="AlphaFoldDB" id="R1AX85"/>
<keyword evidence="13" id="KW-0963">Cytoplasm</keyword>
<feature type="binding site" evidence="13">
    <location>
        <position position="253"/>
    </location>
    <ligand>
        <name>sn-glycerol 3-phosphate</name>
        <dbReference type="ChEBI" id="CHEBI:57597"/>
    </ligand>
</feature>
<reference evidence="20 21" key="1">
    <citation type="journal article" date="2015" name="Geomicrobiol. J.">
        <title>Caldisalinibacter kiritimatiensis gen. nov., sp. nov., a moderately thermohalophilic thiosulfate-reducing bacterium from a hypersaline microbial mat.</title>
        <authorList>
            <person name="Ben Hania W."/>
            <person name="Joseph M."/>
            <person name="Fiebig A."/>
            <person name="Bunk B."/>
            <person name="Klenk H.-P."/>
            <person name="Fardeau M.-L."/>
            <person name="Spring S."/>
        </authorList>
    </citation>
    <scope>NUCLEOTIDE SEQUENCE [LARGE SCALE GENOMIC DNA]</scope>
    <source>
        <strain evidence="20 21">L21-TH-D2</strain>
    </source>
</reference>
<dbReference type="InterPro" id="IPR011128">
    <property type="entry name" value="G3P_DH_NAD-dep_N"/>
</dbReference>
<feature type="active site" description="Proton acceptor" evidence="13 14">
    <location>
        <position position="190"/>
    </location>
</feature>
<comment type="catalytic activity">
    <reaction evidence="13">
        <text>sn-glycerol 3-phosphate + NAD(+) = dihydroxyacetone phosphate + NADH + H(+)</text>
        <dbReference type="Rhea" id="RHEA:11092"/>
        <dbReference type="ChEBI" id="CHEBI:15378"/>
        <dbReference type="ChEBI" id="CHEBI:57540"/>
        <dbReference type="ChEBI" id="CHEBI:57597"/>
        <dbReference type="ChEBI" id="CHEBI:57642"/>
        <dbReference type="ChEBI" id="CHEBI:57945"/>
        <dbReference type="EC" id="1.1.1.94"/>
    </reaction>
</comment>
<feature type="binding site" evidence="16">
    <location>
        <position position="254"/>
    </location>
    <ligand>
        <name>NAD(+)</name>
        <dbReference type="ChEBI" id="CHEBI:57540"/>
    </ligand>
</feature>
<feature type="binding site" evidence="13">
    <location>
        <position position="107"/>
    </location>
    <ligand>
        <name>sn-glycerol 3-phosphate</name>
        <dbReference type="ChEBI" id="CHEBI:57597"/>
    </ligand>
</feature>
<dbReference type="InterPro" id="IPR008927">
    <property type="entry name" value="6-PGluconate_DH-like_C_sf"/>
</dbReference>
<comment type="caution">
    <text evidence="20">The sequence shown here is derived from an EMBL/GenBank/DDBJ whole genome shotgun (WGS) entry which is preliminary data.</text>
</comment>
<evidence type="ECO:0000256" key="14">
    <source>
        <dbReference type="PIRSR" id="PIRSR000114-1"/>
    </source>
</evidence>
<protein>
    <recommendedName>
        <fullName evidence="11 13">Glycerol-3-phosphate dehydrogenase [NAD(P)+]</fullName>
        <ecNumber evidence="10 13">1.1.1.94</ecNumber>
    </recommendedName>
    <alternativeName>
        <fullName evidence="13">NAD(P)(+)-dependent glycerol-3-phosphate dehydrogenase</fullName>
    </alternativeName>
    <alternativeName>
        <fullName evidence="12 13">NAD(P)H-dependent dihydroxyacetone-phosphate reductase</fullName>
    </alternativeName>
</protein>
<dbReference type="PROSITE" id="PS00957">
    <property type="entry name" value="NAD_G3PDH"/>
    <property type="match status" value="1"/>
</dbReference>
<evidence type="ECO:0000313" key="21">
    <source>
        <dbReference type="Proteomes" id="UP000013378"/>
    </source>
</evidence>
<feature type="binding site" evidence="13">
    <location>
        <position position="135"/>
    </location>
    <ligand>
        <name>sn-glycerol 3-phosphate</name>
        <dbReference type="ChEBI" id="CHEBI:57597"/>
    </ligand>
</feature>
<proteinExistence type="inferred from homology"/>
<dbReference type="NCBIfam" id="NF000941">
    <property type="entry name" value="PRK00094.1-3"/>
    <property type="match status" value="1"/>
</dbReference>
<evidence type="ECO:0000256" key="15">
    <source>
        <dbReference type="PIRSR" id="PIRSR000114-2"/>
    </source>
</evidence>
<feature type="domain" description="Glycerol-3-phosphate dehydrogenase NAD-dependent C-terminal" evidence="19">
    <location>
        <begin position="179"/>
        <end position="318"/>
    </location>
</feature>
<dbReference type="InterPro" id="IPR013328">
    <property type="entry name" value="6PGD_dom2"/>
</dbReference>
<evidence type="ECO:0000256" key="13">
    <source>
        <dbReference type="HAMAP-Rule" id="MF_00394"/>
    </source>
</evidence>
<dbReference type="InterPro" id="IPR036291">
    <property type="entry name" value="NAD(P)-bd_dom_sf"/>
</dbReference>
<feature type="binding site" evidence="16">
    <location>
        <begin position="9"/>
        <end position="14"/>
    </location>
    <ligand>
        <name>NAD(+)</name>
        <dbReference type="ChEBI" id="CHEBI:57540"/>
    </ligand>
</feature>
<evidence type="ECO:0000256" key="17">
    <source>
        <dbReference type="RuleBase" id="RU000437"/>
    </source>
</evidence>
<accession>R1AX85</accession>
<keyword evidence="4 13" id="KW-0560">Oxidoreductase</keyword>
<dbReference type="Gene3D" id="1.10.1040.10">
    <property type="entry name" value="N-(1-d-carboxylethyl)-l-norvaline Dehydrogenase, domain 2"/>
    <property type="match status" value="1"/>
</dbReference>
<dbReference type="PIRSF" id="PIRSF000114">
    <property type="entry name" value="Glycerol-3-P_dh"/>
    <property type="match status" value="1"/>
</dbReference>
<dbReference type="GO" id="GO:0141152">
    <property type="term" value="F:glycerol-3-phosphate dehydrogenase (NAD+) activity"/>
    <property type="evidence" value="ECO:0007669"/>
    <property type="project" value="RHEA"/>
</dbReference>
<dbReference type="EMBL" id="ARZA01000066">
    <property type="protein sequence ID" value="EOD01282.1"/>
    <property type="molecule type" value="Genomic_DNA"/>
</dbReference>
<keyword evidence="21" id="KW-1185">Reference proteome</keyword>
<comment type="pathway">
    <text evidence="13">Membrane lipid metabolism; glycerophospholipid metabolism.</text>
</comment>
<dbReference type="Pfam" id="PF01210">
    <property type="entry name" value="NAD_Gly3P_dh_N"/>
    <property type="match status" value="1"/>
</dbReference>
<dbReference type="STRING" id="1304284.L21TH_0636"/>
<feature type="binding site" evidence="13">
    <location>
        <position position="50"/>
    </location>
    <ligand>
        <name>NADPH</name>
        <dbReference type="ChEBI" id="CHEBI:57783"/>
    </ligand>
</feature>
<keyword evidence="2 13" id="KW-0444">Lipid biosynthesis</keyword>
<feature type="binding site" evidence="16">
    <location>
        <position position="139"/>
    </location>
    <ligand>
        <name>NAD(+)</name>
        <dbReference type="ChEBI" id="CHEBI:57540"/>
    </ligand>
</feature>
<evidence type="ECO:0000256" key="4">
    <source>
        <dbReference type="ARBA" id="ARBA00023002"/>
    </source>
</evidence>
<dbReference type="GO" id="GO:0006650">
    <property type="term" value="P:glycerophospholipid metabolic process"/>
    <property type="evidence" value="ECO:0007669"/>
    <property type="project" value="UniProtKB-UniRule"/>
</dbReference>
<dbReference type="InterPro" id="IPR006109">
    <property type="entry name" value="G3P_DH_NAD-dep_C"/>
</dbReference>
<dbReference type="UniPathway" id="UPA00940"/>
<dbReference type="SUPFAM" id="SSF48179">
    <property type="entry name" value="6-phosphogluconate dehydrogenase C-terminal domain-like"/>
    <property type="match status" value="1"/>
</dbReference>
<keyword evidence="7 13" id="KW-0594">Phospholipid biosynthesis</keyword>
<dbReference type="FunFam" id="3.40.50.720:FF:000019">
    <property type="entry name" value="Glycerol-3-phosphate dehydrogenase [NAD(P)+]"/>
    <property type="match status" value="1"/>
</dbReference>
<dbReference type="GO" id="GO:0005975">
    <property type="term" value="P:carbohydrate metabolic process"/>
    <property type="evidence" value="ECO:0007669"/>
    <property type="project" value="InterPro"/>
</dbReference>
<evidence type="ECO:0000256" key="2">
    <source>
        <dbReference type="ARBA" id="ARBA00022516"/>
    </source>
</evidence>
<feature type="binding site" evidence="13">
    <location>
        <position position="280"/>
    </location>
    <ligand>
        <name>NADPH</name>
        <dbReference type="ChEBI" id="CHEBI:57783"/>
    </ligand>
</feature>
<dbReference type="eggNOG" id="COG0240">
    <property type="taxonomic scope" value="Bacteria"/>
</dbReference>
<organism evidence="20 21">
    <name type="scientific">Caldisalinibacter kiritimatiensis</name>
    <dbReference type="NCBI Taxonomy" id="1304284"/>
    <lineage>
        <taxon>Bacteria</taxon>
        <taxon>Bacillati</taxon>
        <taxon>Bacillota</taxon>
        <taxon>Tissierellia</taxon>
        <taxon>Tissierellales</taxon>
        <taxon>Thermohalobacteraceae</taxon>
        <taxon>Caldisalinibacter</taxon>
    </lineage>
</organism>
<evidence type="ECO:0000259" key="19">
    <source>
        <dbReference type="Pfam" id="PF07479"/>
    </source>
</evidence>
<dbReference type="GO" id="GO:0046167">
    <property type="term" value="P:glycerol-3-phosphate biosynthetic process"/>
    <property type="evidence" value="ECO:0007669"/>
    <property type="project" value="UniProtKB-UniRule"/>
</dbReference>
<feature type="binding site" evidence="13">
    <location>
        <position position="254"/>
    </location>
    <ligand>
        <name>sn-glycerol 3-phosphate</name>
        <dbReference type="ChEBI" id="CHEBI:57597"/>
    </ligand>
</feature>
<evidence type="ECO:0000256" key="11">
    <source>
        <dbReference type="ARBA" id="ARBA00069372"/>
    </source>
</evidence>
<evidence type="ECO:0000256" key="10">
    <source>
        <dbReference type="ARBA" id="ARBA00066687"/>
    </source>
</evidence>